<accession>A0A842JGN1</accession>
<dbReference type="AlphaFoldDB" id="A0A842JGN1"/>
<dbReference type="EMBL" id="JACMSE010000010">
    <property type="protein sequence ID" value="MBC2890176.1"/>
    <property type="molecule type" value="Genomic_DNA"/>
</dbReference>
<evidence type="ECO:0000313" key="2">
    <source>
        <dbReference type="EMBL" id="MBC2890176.1"/>
    </source>
</evidence>
<name>A0A842JGN1_9ACTN</name>
<dbReference type="Pfam" id="PF07751">
    <property type="entry name" value="Abi_2"/>
    <property type="match status" value="1"/>
</dbReference>
<organism evidence="2 3">
    <name type="scientific">Gordonibacter massiliensis</name>
    <name type="common">ex Traore et al. 2017</name>
    <dbReference type="NCBI Taxonomy" id="1841863"/>
    <lineage>
        <taxon>Bacteria</taxon>
        <taxon>Bacillati</taxon>
        <taxon>Actinomycetota</taxon>
        <taxon>Coriobacteriia</taxon>
        <taxon>Eggerthellales</taxon>
        <taxon>Eggerthellaceae</taxon>
        <taxon>Gordonibacter</taxon>
    </lineage>
</organism>
<dbReference type="RefSeq" id="WP_185905910.1">
    <property type="nucleotide sequence ID" value="NZ_JACMSE010000010.1"/>
</dbReference>
<proteinExistence type="predicted"/>
<sequence>MSACHPEWSAAGAESKDLAWFRLAAQSEALNRGVLHAIVGACIANALCRKASDRSLIRGPFPGRRGGEMAAMGHEGNEGGKAFDAAADCATLQSDSTPHASPGNGEADQAGSFCLSGKPALAGGSEHARINIDSTPHASPGNGEADQAGSFSVPLKKPKTFIELADHLRKKGLSIADEDLDFVVSCLCDFGYYRLRGYWMNLEKDSRFLSGTTFSDVWNIAKFDSEIRAWLLQAIEPVEVKLRTQLAYHLAHRYGPDALDREEAFADSRRYRQSMSTVKREAERARRDGVPYVCHNLQKYGRLPIWAAVEIMSFGTTSKLFGNLKDPSLAKLIAESFNVKARYLKSWVELLTYVRNLAAHDNRFYHRVMKKRPALYQEDRPYEGEKEFPTFLVLRQLHLRSWPQAWPERFARLCEIVDRYPSVDLVPMGFPKNWRTVLGAGLAEGGTDRAKELA</sequence>
<evidence type="ECO:0000313" key="3">
    <source>
        <dbReference type="Proteomes" id="UP000587396"/>
    </source>
</evidence>
<comment type="caution">
    <text evidence="2">The sequence shown here is derived from an EMBL/GenBank/DDBJ whole genome shotgun (WGS) entry which is preliminary data.</text>
</comment>
<dbReference type="InterPro" id="IPR011664">
    <property type="entry name" value="Abi_system_AbiD/AbiF-like"/>
</dbReference>
<keyword evidence="3" id="KW-1185">Reference proteome</keyword>
<reference evidence="2 3" key="1">
    <citation type="submission" date="2020-08" db="EMBL/GenBank/DDBJ databases">
        <authorList>
            <person name="Liu C."/>
            <person name="Sun Q."/>
        </authorList>
    </citation>
    <scope>NUCLEOTIDE SEQUENCE [LARGE SCALE GENOMIC DNA]</scope>
    <source>
        <strain evidence="2 3">N22</strain>
    </source>
</reference>
<protein>
    <submittedName>
        <fullName evidence="2">Abi family protein</fullName>
    </submittedName>
</protein>
<feature type="region of interest" description="Disordered" evidence="1">
    <location>
        <begin position="130"/>
        <end position="151"/>
    </location>
</feature>
<gene>
    <name evidence="2" type="ORF">H7313_12620</name>
</gene>
<evidence type="ECO:0000256" key="1">
    <source>
        <dbReference type="SAM" id="MobiDB-lite"/>
    </source>
</evidence>
<dbReference type="Proteomes" id="UP000587396">
    <property type="component" value="Unassembled WGS sequence"/>
</dbReference>